<dbReference type="RefSeq" id="WP_086576878.1">
    <property type="nucleotide sequence ID" value="NZ_NGFP01000173.1"/>
</dbReference>
<protein>
    <submittedName>
        <fullName evidence="2">Uncharacterized protein</fullName>
    </submittedName>
</protein>
<dbReference type="EMBL" id="NGFP01000173">
    <property type="protein sequence ID" value="OUC92460.1"/>
    <property type="molecule type" value="Genomic_DNA"/>
</dbReference>
<proteinExistence type="predicted"/>
<name>A0A243RCP7_9ACTN</name>
<evidence type="ECO:0000313" key="2">
    <source>
        <dbReference type="EMBL" id="OUC92460.1"/>
    </source>
</evidence>
<organism evidence="2 3">
    <name type="scientific">Streptosporangium minutum</name>
    <dbReference type="NCBI Taxonomy" id="569862"/>
    <lineage>
        <taxon>Bacteria</taxon>
        <taxon>Bacillati</taxon>
        <taxon>Actinomycetota</taxon>
        <taxon>Actinomycetes</taxon>
        <taxon>Streptosporangiales</taxon>
        <taxon>Streptosporangiaceae</taxon>
        <taxon>Streptosporangium</taxon>
    </lineage>
</organism>
<gene>
    <name evidence="2" type="ORF">CA984_30020</name>
</gene>
<dbReference type="Proteomes" id="UP000194761">
    <property type="component" value="Unassembled WGS sequence"/>
</dbReference>
<reference evidence="2 3" key="1">
    <citation type="submission" date="2017-05" db="EMBL/GenBank/DDBJ databases">
        <title>Biotechnological potential of actinobacteria isolated from South African environments.</title>
        <authorList>
            <person name="Le Roes-Hill M."/>
            <person name="Prins A."/>
            <person name="Durrell K.A."/>
        </authorList>
    </citation>
    <scope>NUCLEOTIDE SEQUENCE [LARGE SCALE GENOMIC DNA]</scope>
    <source>
        <strain evidence="2">M26</strain>
    </source>
</reference>
<feature type="region of interest" description="Disordered" evidence="1">
    <location>
        <begin position="60"/>
        <end position="84"/>
    </location>
</feature>
<evidence type="ECO:0000256" key="1">
    <source>
        <dbReference type="SAM" id="MobiDB-lite"/>
    </source>
</evidence>
<sequence length="120" mass="12696">MWAIGTRKVFDYEDGSSTTTMDGTAWSWVPGSADVSASGSDGTKGIILVDWDAAEGGLSGTIRVAPDGSRTELPPMAGSNRRREVDVSAVSAVPGTRTVYAVGLATCPSWWAVNYRRSPR</sequence>
<evidence type="ECO:0000313" key="3">
    <source>
        <dbReference type="Proteomes" id="UP000194761"/>
    </source>
</evidence>
<comment type="caution">
    <text evidence="2">The sequence shown here is derived from an EMBL/GenBank/DDBJ whole genome shotgun (WGS) entry which is preliminary data.</text>
</comment>
<keyword evidence="3" id="KW-1185">Reference proteome</keyword>
<dbReference type="AlphaFoldDB" id="A0A243RCP7"/>
<accession>A0A243RCP7</accession>